<organism evidence="7 8">
    <name type="scientific">Legionella hackeliae</name>
    <dbReference type="NCBI Taxonomy" id="449"/>
    <lineage>
        <taxon>Bacteria</taxon>
        <taxon>Pseudomonadati</taxon>
        <taxon>Pseudomonadota</taxon>
        <taxon>Gammaproteobacteria</taxon>
        <taxon>Legionellales</taxon>
        <taxon>Legionellaceae</taxon>
        <taxon>Legionella</taxon>
    </lineage>
</organism>
<dbReference type="GO" id="GO:0071555">
    <property type="term" value="P:cell wall organization"/>
    <property type="evidence" value="ECO:0007669"/>
    <property type="project" value="TreeGrafter"/>
</dbReference>
<proteinExistence type="inferred from homology"/>
<dbReference type="Proteomes" id="UP000032803">
    <property type="component" value="Plasmid II"/>
</dbReference>
<comment type="similarity">
    <text evidence="2">Belongs to the peptidase M56 family.</text>
</comment>
<dbReference type="GO" id="GO:0005886">
    <property type="term" value="C:plasma membrane"/>
    <property type="evidence" value="ECO:0007669"/>
    <property type="project" value="TreeGrafter"/>
</dbReference>
<name>A0A0A8UU75_LEGHA</name>
<dbReference type="Gene3D" id="3.40.710.10">
    <property type="entry name" value="DD-peptidase/beta-lactamase superfamily"/>
    <property type="match status" value="1"/>
</dbReference>
<geneLocation type="plasmid" evidence="7 8">
    <name>II</name>
</geneLocation>
<dbReference type="EMBL" id="LN681226">
    <property type="protein sequence ID" value="CEK12278.1"/>
    <property type="molecule type" value="Genomic_DNA"/>
</dbReference>
<evidence type="ECO:0000313" key="7">
    <source>
        <dbReference type="EMBL" id="CEK12278.1"/>
    </source>
</evidence>
<dbReference type="CDD" id="cd07341">
    <property type="entry name" value="M56_BlaR1_MecR1_like"/>
    <property type="match status" value="1"/>
</dbReference>
<dbReference type="SUPFAM" id="SSF56601">
    <property type="entry name" value="beta-lactamase/transpeptidase-like"/>
    <property type="match status" value="1"/>
</dbReference>
<evidence type="ECO:0000313" key="8">
    <source>
        <dbReference type="Proteomes" id="UP000032803"/>
    </source>
</evidence>
<keyword evidence="4" id="KW-1133">Transmembrane helix</keyword>
<evidence type="ECO:0000256" key="3">
    <source>
        <dbReference type="ARBA" id="ARBA00023136"/>
    </source>
</evidence>
<gene>
    <name evidence="7" type="ORF">LHA_pA0029</name>
</gene>
<feature type="domain" description="Penicillin-binding protein transpeptidase" evidence="5">
    <location>
        <begin position="366"/>
        <end position="632"/>
    </location>
</feature>
<dbReference type="HOGENOM" id="CLU_430102_0_0_6"/>
<comment type="subcellular location">
    <subcellularLocation>
        <location evidence="1">Membrane</location>
    </subcellularLocation>
</comment>
<dbReference type="InterPro" id="IPR050515">
    <property type="entry name" value="Beta-lactam/transpept"/>
</dbReference>
<dbReference type="Pfam" id="PF00905">
    <property type="entry name" value="Transpeptidase"/>
    <property type="match status" value="1"/>
</dbReference>
<evidence type="ECO:0000259" key="6">
    <source>
        <dbReference type="Pfam" id="PF05569"/>
    </source>
</evidence>
<dbReference type="KEGG" id="lha:LHA_pA0029"/>
<feature type="transmembrane region" description="Helical" evidence="4">
    <location>
        <begin position="6"/>
        <end position="29"/>
    </location>
</feature>
<dbReference type="GO" id="GO:0008658">
    <property type="term" value="F:penicillin binding"/>
    <property type="evidence" value="ECO:0007669"/>
    <property type="project" value="InterPro"/>
</dbReference>
<dbReference type="PANTHER" id="PTHR30627:SF1">
    <property type="entry name" value="PEPTIDOGLYCAN D,D-TRANSPEPTIDASE FTSI"/>
    <property type="match status" value="1"/>
</dbReference>
<keyword evidence="3 4" id="KW-0472">Membrane</keyword>
<evidence type="ECO:0000256" key="1">
    <source>
        <dbReference type="ARBA" id="ARBA00004370"/>
    </source>
</evidence>
<dbReference type="Pfam" id="PF05569">
    <property type="entry name" value="Peptidase_M56"/>
    <property type="match status" value="1"/>
</dbReference>
<keyword evidence="7" id="KW-0614">Plasmid</keyword>
<evidence type="ECO:0000256" key="4">
    <source>
        <dbReference type="SAM" id="Phobius"/>
    </source>
</evidence>
<dbReference type="InterPro" id="IPR012338">
    <property type="entry name" value="Beta-lactam/transpept-like"/>
</dbReference>
<dbReference type="PANTHER" id="PTHR30627">
    <property type="entry name" value="PEPTIDOGLYCAN D,D-TRANSPEPTIDASE"/>
    <property type="match status" value="1"/>
</dbReference>
<reference evidence="8" key="1">
    <citation type="submission" date="2014-09" db="EMBL/GenBank/DDBJ databases">
        <authorList>
            <person name="Gomez-Valero L."/>
        </authorList>
    </citation>
    <scope>NUCLEOTIDE SEQUENCE [LARGE SCALE GENOMIC DNA]</scope>
    <source>
        <strain evidence="8">ATCC35250</strain>
        <plasmid evidence="8">II</plasmid>
    </source>
</reference>
<evidence type="ECO:0000256" key="2">
    <source>
        <dbReference type="ARBA" id="ARBA00011075"/>
    </source>
</evidence>
<protein>
    <submittedName>
        <fullName evidence="7">Uncharacterized protein</fullName>
    </submittedName>
</protein>
<accession>A0A0A8UU75</accession>
<dbReference type="AlphaFoldDB" id="A0A0A8UU75"/>
<feature type="domain" description="Peptidase M56" evidence="6">
    <location>
        <begin position="59"/>
        <end position="258"/>
    </location>
</feature>
<feature type="transmembrane region" description="Helical" evidence="4">
    <location>
        <begin position="41"/>
        <end position="59"/>
    </location>
</feature>
<feature type="transmembrane region" description="Helical" evidence="4">
    <location>
        <begin position="103"/>
        <end position="121"/>
    </location>
</feature>
<sequence length="642" mass="70250">MSMLFLEILLGIHCLLLVSSWVIGGRWLLNQPSFKLKLARFLLISCVISPLMVHCINTNQKFEQHHYASIDALQEYVNQPILKSKPSQDITESATSFSISNTSYFHLFYVVFCLLILFRSYKVLLSLGSLRALLAEAITYRTSGKLVIKVSRRCHIPFSVVLFNKAYIVLPVSLFSSSKNVKIAIAHEGQHHRNGDCLWAYFIEALRIIFWGNPGVTRWSHILSELQECSCDEVLVGQPKISAHDYGNCLFDVVQTVSRCSVSSNREIACTVGMAMGKDNEDCTFIIRRISMLSAYPLKPSKSLLLRAAFVGFSILAPICVAYSAVGTLTGSKTKEIDTSHLDPKMQHIAEQEIKTAMKQYHAKSGVIAIVNAKTGDVIAFAETSKNKNQSSWKSRVFSPGSLIKPFIAAAAIDSGSSSETKNYDCHAPYSIEGKTFTDYYVSQGSTSLMQAITRSSNVCLIKVAQETGAPVIRKKLAEFGFDMNTWWQANQSDKLQLAMASVGENIPVTIDSLTKSYAILANFGHPFQGGEAPVISATTTNSINHILENVVTNGTGKLAAIPGVSVAGKTGTVAENINFAKAEHLALFAGFLPVNEPRYAIVVVIEDGHLSKNGKTLTSGGELAAPVFRKVAINSLNNTKL</sequence>
<dbReference type="InterPro" id="IPR001460">
    <property type="entry name" value="PCN-bd_Tpept"/>
</dbReference>
<dbReference type="InterPro" id="IPR008756">
    <property type="entry name" value="Peptidase_M56"/>
</dbReference>
<keyword evidence="4" id="KW-0812">Transmembrane</keyword>
<evidence type="ECO:0000259" key="5">
    <source>
        <dbReference type="Pfam" id="PF00905"/>
    </source>
</evidence>
<keyword evidence="8" id="KW-1185">Reference proteome</keyword>